<reference evidence="1" key="1">
    <citation type="journal article" date="2023" name="Insect Mol. Biol.">
        <title>Genome sequencing provides insights into the evolution of gene families encoding plant cell wall-degrading enzymes in longhorned beetles.</title>
        <authorList>
            <person name="Shin N.R."/>
            <person name="Okamura Y."/>
            <person name="Kirsch R."/>
            <person name="Pauchet Y."/>
        </authorList>
    </citation>
    <scope>NUCLEOTIDE SEQUENCE</scope>
    <source>
        <strain evidence="1">MMC_N1</strain>
    </source>
</reference>
<keyword evidence="2" id="KW-1185">Reference proteome</keyword>
<accession>A0ABQ9K5Q0</accession>
<name>A0ABQ9K5Q0_9CUCU</name>
<protein>
    <submittedName>
        <fullName evidence="1">Uncharacterized protein</fullName>
    </submittedName>
</protein>
<organism evidence="1 2">
    <name type="scientific">Molorchus minor</name>
    <dbReference type="NCBI Taxonomy" id="1323400"/>
    <lineage>
        <taxon>Eukaryota</taxon>
        <taxon>Metazoa</taxon>
        <taxon>Ecdysozoa</taxon>
        <taxon>Arthropoda</taxon>
        <taxon>Hexapoda</taxon>
        <taxon>Insecta</taxon>
        <taxon>Pterygota</taxon>
        <taxon>Neoptera</taxon>
        <taxon>Endopterygota</taxon>
        <taxon>Coleoptera</taxon>
        <taxon>Polyphaga</taxon>
        <taxon>Cucujiformia</taxon>
        <taxon>Chrysomeloidea</taxon>
        <taxon>Cerambycidae</taxon>
        <taxon>Lamiinae</taxon>
        <taxon>Monochamini</taxon>
        <taxon>Molorchus</taxon>
    </lineage>
</organism>
<dbReference type="EMBL" id="JAPWTJ010000009">
    <property type="protein sequence ID" value="KAJ8985725.1"/>
    <property type="molecule type" value="Genomic_DNA"/>
</dbReference>
<sequence>MLGRSQLSWPYTRFYSVNEESTLSAIFEKQQRLKNQQMKEIHRFTLAYCFCFPITESGI</sequence>
<dbReference type="Proteomes" id="UP001162164">
    <property type="component" value="Unassembled WGS sequence"/>
</dbReference>
<gene>
    <name evidence="1" type="ORF">NQ317_014376</name>
</gene>
<evidence type="ECO:0000313" key="1">
    <source>
        <dbReference type="EMBL" id="KAJ8985725.1"/>
    </source>
</evidence>
<comment type="caution">
    <text evidence="1">The sequence shown here is derived from an EMBL/GenBank/DDBJ whole genome shotgun (WGS) entry which is preliminary data.</text>
</comment>
<evidence type="ECO:0000313" key="2">
    <source>
        <dbReference type="Proteomes" id="UP001162164"/>
    </source>
</evidence>
<proteinExistence type="predicted"/>